<gene>
    <name evidence="1" type="ORF">NDK43_25995</name>
</gene>
<evidence type="ECO:0000313" key="1">
    <source>
        <dbReference type="EMBL" id="MCM2535167.1"/>
    </source>
</evidence>
<proteinExistence type="predicted"/>
<sequence>MGRLFEGELRPDPTEAAVVKTAFNLVKEMTIQEVCEKSKELEFMKKNGKPVARSSLYRMFESQRIDIYLGNKYETPLLKEEDIPEQVMEKYLSWKSNSHQ</sequence>
<keyword evidence="2" id="KW-1185">Reference proteome</keyword>
<accession>A0ABT0WFS7</accession>
<dbReference type="EMBL" id="JAMQCR010000002">
    <property type="protein sequence ID" value="MCM2535167.1"/>
    <property type="molecule type" value="Genomic_DNA"/>
</dbReference>
<reference evidence="1 2" key="1">
    <citation type="submission" date="2022-06" db="EMBL/GenBank/DDBJ databases">
        <authorList>
            <person name="Jeon C.O."/>
        </authorList>
    </citation>
    <scope>NUCLEOTIDE SEQUENCE [LARGE SCALE GENOMIC DNA]</scope>
    <source>
        <strain evidence="1 2">KCTC 13943</strain>
    </source>
</reference>
<organism evidence="1 2">
    <name type="scientific">Neobacillus pocheonensis</name>
    <dbReference type="NCBI Taxonomy" id="363869"/>
    <lineage>
        <taxon>Bacteria</taxon>
        <taxon>Bacillati</taxon>
        <taxon>Bacillota</taxon>
        <taxon>Bacilli</taxon>
        <taxon>Bacillales</taxon>
        <taxon>Bacillaceae</taxon>
        <taxon>Neobacillus</taxon>
    </lineage>
</organism>
<protein>
    <submittedName>
        <fullName evidence="1">Recombinase family protein</fullName>
    </submittedName>
</protein>
<name>A0ABT0WFS7_9BACI</name>
<comment type="caution">
    <text evidence="1">The sequence shown here is derived from an EMBL/GenBank/DDBJ whole genome shotgun (WGS) entry which is preliminary data.</text>
</comment>
<evidence type="ECO:0000313" key="2">
    <source>
        <dbReference type="Proteomes" id="UP001523262"/>
    </source>
</evidence>
<dbReference type="Proteomes" id="UP001523262">
    <property type="component" value="Unassembled WGS sequence"/>
</dbReference>